<keyword evidence="3" id="KW-0687">Ribonucleoprotein</keyword>
<dbReference type="GO" id="GO:0005829">
    <property type="term" value="C:cytosol"/>
    <property type="evidence" value="ECO:0007669"/>
    <property type="project" value="UniProtKB-ARBA"/>
</dbReference>
<dbReference type="PANTHER" id="PTHR10732">
    <property type="entry name" value="40S RIBOSOMAL PROTEIN S17"/>
    <property type="match status" value="1"/>
</dbReference>
<organism evidence="4 5">
    <name type="scientific">Streblomastix strix</name>
    <dbReference type="NCBI Taxonomy" id="222440"/>
    <lineage>
        <taxon>Eukaryota</taxon>
        <taxon>Metamonada</taxon>
        <taxon>Preaxostyla</taxon>
        <taxon>Oxymonadida</taxon>
        <taxon>Streblomastigidae</taxon>
        <taxon>Streblomastix</taxon>
    </lineage>
</organism>
<sequence length="140" mass="16262">MGRVRNKAVKKSARVIIERYYPRLTNDFQVNKRVCGQVAVISSKRLRNKIAGYLTHLMVRIEKGPVHGISLKMQEEERERRDNYCPDVSEVKTEGIEVDKATMFMLRSIGMEKIPGVVVRNEEKEIRAKPPTRKNIKPRK</sequence>
<evidence type="ECO:0000256" key="1">
    <source>
        <dbReference type="ARBA" id="ARBA00010444"/>
    </source>
</evidence>
<dbReference type="GO" id="GO:1990904">
    <property type="term" value="C:ribonucleoprotein complex"/>
    <property type="evidence" value="ECO:0007669"/>
    <property type="project" value="UniProtKB-KW"/>
</dbReference>
<proteinExistence type="inferred from homology"/>
<dbReference type="GO" id="GO:0005840">
    <property type="term" value="C:ribosome"/>
    <property type="evidence" value="ECO:0007669"/>
    <property type="project" value="UniProtKB-KW"/>
</dbReference>
<dbReference type="FunFam" id="1.10.60.20:FF:000001">
    <property type="entry name" value="40S ribosomal protein S17"/>
    <property type="match status" value="1"/>
</dbReference>
<dbReference type="GO" id="GO:0003735">
    <property type="term" value="F:structural constituent of ribosome"/>
    <property type="evidence" value="ECO:0007669"/>
    <property type="project" value="InterPro"/>
</dbReference>
<dbReference type="HAMAP" id="MF_00511">
    <property type="entry name" value="Ribosomal_eS17"/>
    <property type="match status" value="1"/>
</dbReference>
<evidence type="ECO:0000313" key="5">
    <source>
        <dbReference type="Proteomes" id="UP000324800"/>
    </source>
</evidence>
<evidence type="ECO:0000256" key="2">
    <source>
        <dbReference type="ARBA" id="ARBA00022980"/>
    </source>
</evidence>
<dbReference type="SUPFAM" id="SSF116820">
    <property type="entry name" value="Rps17e-like"/>
    <property type="match status" value="1"/>
</dbReference>
<dbReference type="Proteomes" id="UP000324800">
    <property type="component" value="Unassembled WGS sequence"/>
</dbReference>
<evidence type="ECO:0000313" key="4">
    <source>
        <dbReference type="EMBL" id="KAA6390613.1"/>
    </source>
</evidence>
<dbReference type="EMBL" id="SNRW01003164">
    <property type="protein sequence ID" value="KAA6390613.1"/>
    <property type="molecule type" value="Genomic_DNA"/>
</dbReference>
<dbReference type="PANTHER" id="PTHR10732:SF0">
    <property type="entry name" value="40S RIBOSOMAL PROTEIN S17"/>
    <property type="match status" value="1"/>
</dbReference>
<name>A0A5J4W7R2_9EUKA</name>
<dbReference type="OrthoDB" id="1727351at2759"/>
<dbReference type="InterPro" id="IPR036401">
    <property type="entry name" value="Ribosomal_eS17_sf"/>
</dbReference>
<comment type="caution">
    <text evidence="4">The sequence shown here is derived from an EMBL/GenBank/DDBJ whole genome shotgun (WGS) entry which is preliminary data.</text>
</comment>
<protein>
    <submittedName>
        <fullName evidence="4">Putative 40S ribosomal protein S17-A</fullName>
    </submittedName>
</protein>
<dbReference type="InterPro" id="IPR001210">
    <property type="entry name" value="Ribosomal_eS17"/>
</dbReference>
<reference evidence="4 5" key="1">
    <citation type="submission" date="2019-03" db="EMBL/GenBank/DDBJ databases">
        <title>Single cell metagenomics reveals metabolic interactions within the superorganism composed of flagellate Streblomastix strix and complex community of Bacteroidetes bacteria on its surface.</title>
        <authorList>
            <person name="Treitli S.C."/>
            <person name="Kolisko M."/>
            <person name="Husnik F."/>
            <person name="Keeling P."/>
            <person name="Hampl V."/>
        </authorList>
    </citation>
    <scope>NUCLEOTIDE SEQUENCE [LARGE SCALE GENOMIC DNA]</scope>
    <source>
        <strain evidence="4">ST1C</strain>
    </source>
</reference>
<dbReference type="PROSITE" id="PS00712">
    <property type="entry name" value="RIBOSOMAL_S17E"/>
    <property type="match status" value="1"/>
</dbReference>
<dbReference type="Pfam" id="PF00833">
    <property type="entry name" value="Ribosomal_S17e"/>
    <property type="match status" value="1"/>
</dbReference>
<accession>A0A5J4W7R2</accession>
<gene>
    <name evidence="4" type="ORF">EZS28_013860</name>
</gene>
<dbReference type="Gene3D" id="1.10.60.20">
    <property type="entry name" value="Ribosomal protein S17e-like"/>
    <property type="match status" value="1"/>
</dbReference>
<comment type="similarity">
    <text evidence="1">Belongs to the eukaryotic ribosomal protein eS17 family.</text>
</comment>
<dbReference type="GO" id="GO:0006412">
    <property type="term" value="P:translation"/>
    <property type="evidence" value="ECO:0007669"/>
    <property type="project" value="InterPro"/>
</dbReference>
<keyword evidence="2 4" id="KW-0689">Ribosomal protein</keyword>
<evidence type="ECO:0000256" key="3">
    <source>
        <dbReference type="ARBA" id="ARBA00023274"/>
    </source>
</evidence>
<dbReference type="AlphaFoldDB" id="A0A5J4W7R2"/>
<dbReference type="InterPro" id="IPR018273">
    <property type="entry name" value="Ribosomal_eS17_CS"/>
</dbReference>